<dbReference type="PANTHER" id="PTHR47424">
    <property type="entry name" value="REGULATORY PROTEIN GAL4"/>
    <property type="match status" value="1"/>
</dbReference>
<gene>
    <name evidence="6" type="ORF">B7463_g7717</name>
</gene>
<dbReference type="InterPro" id="IPR007219">
    <property type="entry name" value="XnlR_reg_dom"/>
</dbReference>
<organism evidence="6 7">
    <name type="scientific">Scytalidium lignicola</name>
    <name type="common">Hyphomycete</name>
    <dbReference type="NCBI Taxonomy" id="5539"/>
    <lineage>
        <taxon>Eukaryota</taxon>
        <taxon>Fungi</taxon>
        <taxon>Dikarya</taxon>
        <taxon>Ascomycota</taxon>
        <taxon>Pezizomycotina</taxon>
        <taxon>Leotiomycetes</taxon>
        <taxon>Leotiomycetes incertae sedis</taxon>
        <taxon>Scytalidium</taxon>
    </lineage>
</organism>
<dbReference type="EMBL" id="NCSJ02000157">
    <property type="protein sequence ID" value="RFU28611.1"/>
    <property type="molecule type" value="Genomic_DNA"/>
</dbReference>
<accession>A0A3E2H5Q5</accession>
<dbReference type="AlphaFoldDB" id="A0A3E2H5Q5"/>
<dbReference type="GO" id="GO:0008270">
    <property type="term" value="F:zinc ion binding"/>
    <property type="evidence" value="ECO:0007669"/>
    <property type="project" value="InterPro"/>
</dbReference>
<reference evidence="6 7" key="1">
    <citation type="submission" date="2018-05" db="EMBL/GenBank/DDBJ databases">
        <title>Draft genome sequence of Scytalidium lignicola DSM 105466, a ubiquitous saprotrophic fungus.</title>
        <authorList>
            <person name="Buettner E."/>
            <person name="Gebauer A.M."/>
            <person name="Hofrichter M."/>
            <person name="Liers C."/>
            <person name="Kellner H."/>
        </authorList>
    </citation>
    <scope>NUCLEOTIDE SEQUENCE [LARGE SCALE GENOMIC DNA]</scope>
    <source>
        <strain evidence="6 7">DSM 105466</strain>
    </source>
</reference>
<keyword evidence="3" id="KW-0539">Nucleus</keyword>
<dbReference type="GO" id="GO:0003677">
    <property type="term" value="F:DNA binding"/>
    <property type="evidence" value="ECO:0007669"/>
    <property type="project" value="InterPro"/>
</dbReference>
<protein>
    <recommendedName>
        <fullName evidence="5">Xylanolytic transcriptional activator regulatory domain-containing protein</fullName>
    </recommendedName>
</protein>
<dbReference type="Proteomes" id="UP000258309">
    <property type="component" value="Unassembled WGS sequence"/>
</dbReference>
<dbReference type="OrthoDB" id="2123952at2759"/>
<evidence type="ECO:0000259" key="5">
    <source>
        <dbReference type="Pfam" id="PF04082"/>
    </source>
</evidence>
<dbReference type="OMA" id="MQKYSGL"/>
<keyword evidence="7" id="KW-1185">Reference proteome</keyword>
<feature type="compositionally biased region" description="Basic residues" evidence="4">
    <location>
        <begin position="1"/>
        <end position="12"/>
    </location>
</feature>
<evidence type="ECO:0000256" key="2">
    <source>
        <dbReference type="ARBA" id="ARBA00023163"/>
    </source>
</evidence>
<comment type="caution">
    <text evidence="6">The sequence shown here is derived from an EMBL/GenBank/DDBJ whole genome shotgun (WGS) entry which is preliminary data.</text>
</comment>
<feature type="domain" description="Xylanolytic transcriptional activator regulatory" evidence="5">
    <location>
        <begin position="45"/>
        <end position="228"/>
    </location>
</feature>
<proteinExistence type="predicted"/>
<evidence type="ECO:0000256" key="4">
    <source>
        <dbReference type="SAM" id="MobiDB-lite"/>
    </source>
</evidence>
<dbReference type="CDD" id="cd12148">
    <property type="entry name" value="fungal_TF_MHR"/>
    <property type="match status" value="1"/>
</dbReference>
<feature type="non-terminal residue" evidence="6">
    <location>
        <position position="1"/>
    </location>
</feature>
<keyword evidence="2" id="KW-0804">Transcription</keyword>
<evidence type="ECO:0000256" key="1">
    <source>
        <dbReference type="ARBA" id="ARBA00023015"/>
    </source>
</evidence>
<dbReference type="Pfam" id="PF04082">
    <property type="entry name" value="Fungal_trans"/>
    <property type="match status" value="1"/>
</dbReference>
<dbReference type="GO" id="GO:0006351">
    <property type="term" value="P:DNA-templated transcription"/>
    <property type="evidence" value="ECO:0007669"/>
    <property type="project" value="InterPro"/>
</dbReference>
<feature type="non-terminal residue" evidence="6">
    <location>
        <position position="497"/>
    </location>
</feature>
<evidence type="ECO:0000313" key="6">
    <source>
        <dbReference type="EMBL" id="RFU28611.1"/>
    </source>
</evidence>
<keyword evidence="1" id="KW-0805">Transcription regulation</keyword>
<feature type="region of interest" description="Disordered" evidence="4">
    <location>
        <begin position="1"/>
        <end position="22"/>
    </location>
</feature>
<evidence type="ECO:0000313" key="7">
    <source>
        <dbReference type="Proteomes" id="UP000258309"/>
    </source>
</evidence>
<dbReference type="InterPro" id="IPR051127">
    <property type="entry name" value="Fungal_SecMet_Regulators"/>
</dbReference>
<evidence type="ECO:0000256" key="3">
    <source>
        <dbReference type="ARBA" id="ARBA00023242"/>
    </source>
</evidence>
<name>A0A3E2H5Q5_SCYLI</name>
<sequence>MRPINKRGRKSRSTPEQTPTDEVTLSWRARQQRFGGQELLTSLFNVYLNNVHPNYPILPGDISDNDWQRWIGLSDQASYVLLMAMCALGARHIETGAIFTTVSFDVGTILHSDTYLLEAIHAIPFRLSHCKGLDYIRAFGLLALCAIQRSDYSSLHRYLGLYHGLVAQDGFHDESRWPKHLTVLEIELRRRVYWCMYRLEVHSACVLGHMIRVSELQSSVLYPSPTMDAQCNCGVSQSCDKHDRWLIGWNLNTDLYRILEHTLLKFRTKKSLLLPIIRPQASPSLADVLEAIANLQRQLPVEAVKTRRLSITNDVRLGFQGANMFCKSQLTKMLAFITADTSLNERCQVINELIEGLVAIPLAYLKAFGSPMVHELSGVGHLLGLTVSENTSIEICQEVMRLILCLSELFDGMAGSIKSAAEAGRRLRDLSTKLENKIQSQRYQDKARAIDQLHITGYDQSQTQGTRFGGDILSASFQQTPISDVGSFNDGNFADYF</sequence>
<dbReference type="PANTHER" id="PTHR47424:SF6">
    <property type="entry name" value="PROLINE UTILIZATION TRANS-ACTIVATOR"/>
    <property type="match status" value="1"/>
</dbReference>